<organism evidence="1 2">
    <name type="scientific">Paenibacillus melissococcoides</name>
    <dbReference type="NCBI Taxonomy" id="2912268"/>
    <lineage>
        <taxon>Bacteria</taxon>
        <taxon>Bacillati</taxon>
        <taxon>Bacillota</taxon>
        <taxon>Bacilli</taxon>
        <taxon>Bacillales</taxon>
        <taxon>Paenibacillaceae</taxon>
        <taxon>Paenibacillus</taxon>
    </lineage>
</organism>
<reference evidence="1" key="1">
    <citation type="submission" date="2022-06" db="EMBL/GenBank/DDBJ databases">
        <authorList>
            <person name="Dietemann V."/>
            <person name="Ory F."/>
            <person name="Dainat B."/>
            <person name="Oberhansli S."/>
        </authorList>
    </citation>
    <scope>NUCLEOTIDE SEQUENCE</scope>
    <source>
        <strain evidence="1">Ena-SAMPLE-TAB-26-04-2022-14:26:32:270-5432</strain>
    </source>
</reference>
<name>A0ABM9GAB3_9BACL</name>
<evidence type="ECO:0000313" key="2">
    <source>
        <dbReference type="Proteomes" id="UP001154322"/>
    </source>
</evidence>
<proteinExistence type="predicted"/>
<sequence>MYDLKVITLRKIDDIFKLSLKKNRGGKKDEDVFIRTDLHWHLGRNNKRRNGFLALNWRLPASYRGIRELIYFLRRYYLMNAQLTAHFYFKGNGKKKTVTWGEENPRLRRLSVKSL</sequence>
<dbReference type="EMBL" id="CALYLO010000009">
    <property type="protein sequence ID" value="CAH8248333.1"/>
    <property type="molecule type" value="Genomic_DNA"/>
</dbReference>
<accession>A0ABM9GAB3</accession>
<protein>
    <submittedName>
        <fullName evidence="1">Uncharacterized protein</fullName>
    </submittedName>
</protein>
<keyword evidence="2" id="KW-1185">Reference proteome</keyword>
<dbReference type="Proteomes" id="UP001154322">
    <property type="component" value="Unassembled WGS sequence"/>
</dbReference>
<comment type="caution">
    <text evidence="1">The sequence shown here is derived from an EMBL/GenBank/DDBJ whole genome shotgun (WGS) entry which is preliminary data.</text>
</comment>
<gene>
    <name evidence="1" type="ORF">WJ0W_005590</name>
</gene>
<evidence type="ECO:0000313" key="1">
    <source>
        <dbReference type="EMBL" id="CAH8248333.1"/>
    </source>
</evidence>